<protein>
    <recommendedName>
        <fullName evidence="3">ATP-grasp domain-containing protein</fullName>
    </recommendedName>
</protein>
<evidence type="ECO:0000259" key="3">
    <source>
        <dbReference type="PROSITE" id="PS50975"/>
    </source>
</evidence>
<dbReference type="Pfam" id="PF08443">
    <property type="entry name" value="RimK"/>
    <property type="match status" value="1"/>
</dbReference>
<dbReference type="InterPro" id="IPR013651">
    <property type="entry name" value="ATP-grasp_RimK-type"/>
</dbReference>
<keyword evidence="1" id="KW-0464">Manganese</keyword>
<feature type="domain" description="ATP-grasp" evidence="3">
    <location>
        <begin position="148"/>
        <end position="334"/>
    </location>
</feature>
<evidence type="ECO:0000313" key="4">
    <source>
        <dbReference type="EMBL" id="MDI5936369.1"/>
    </source>
</evidence>
<dbReference type="SUPFAM" id="SSF56059">
    <property type="entry name" value="Glutathione synthetase ATP-binding domain-like"/>
    <property type="match status" value="1"/>
</dbReference>
<dbReference type="PANTHER" id="PTHR21621">
    <property type="entry name" value="RIBOSOMAL PROTEIN S6 MODIFICATION PROTEIN"/>
    <property type="match status" value="1"/>
</dbReference>
<dbReference type="PROSITE" id="PS50975">
    <property type="entry name" value="ATP_GRASP"/>
    <property type="match status" value="1"/>
</dbReference>
<keyword evidence="2" id="KW-0547">Nucleotide-binding</keyword>
<dbReference type="InterPro" id="IPR011761">
    <property type="entry name" value="ATP-grasp"/>
</dbReference>
<evidence type="ECO:0000256" key="1">
    <source>
        <dbReference type="ARBA" id="ARBA00023211"/>
    </source>
</evidence>
<dbReference type="EMBL" id="JASCQO010000055">
    <property type="protein sequence ID" value="MDI5936369.1"/>
    <property type="molecule type" value="Genomic_DNA"/>
</dbReference>
<dbReference type="PANTHER" id="PTHR21621:SF0">
    <property type="entry name" value="BETA-CITRYLGLUTAMATE SYNTHASE B-RELATED"/>
    <property type="match status" value="1"/>
</dbReference>
<keyword evidence="5" id="KW-1185">Reference proteome</keyword>
<dbReference type="Gene3D" id="3.30.470.20">
    <property type="entry name" value="ATP-grasp fold, B domain"/>
    <property type="match status" value="1"/>
</dbReference>
<sequence length="341" mass="38552">MMMVSGSLDFIADQDRSSYGKRMLLLVTNRRDITIDYVVAELKRRQTPFFRLNTEELPTARCTMAAFPRNAWSLSFEGRILQGADVRAAYFRRPAPPAGNLTISDDGEREYASAEWGAFLKSLYSRLEGLWLNSPMDIFAAEDKPRQLMLASEIGFNVPQALITNDIASVREVAQAGPAIGKPLRQALINGDQERVIFTTRLEALRDRDEEAIALAPLIAQTEIKKQYDVRVTVVGRQVFATAIKSQEHEETTVDWRQGSRPDLKHECIMLPSEVEEQCLTLMTRLNLCYGAIDLICDHQGRLWFLEINPNGQWAWIENLTGYPIAAAIVDELEEIAWCPS</sequence>
<proteinExistence type="predicted"/>
<accession>A0ABT6VQV3</accession>
<dbReference type="RefSeq" id="WP_282723778.1">
    <property type="nucleotide sequence ID" value="NZ_JASCQO010000055.1"/>
</dbReference>
<gene>
    <name evidence="4" type="ORF">QLQ84_21480</name>
</gene>
<keyword evidence="2" id="KW-0067">ATP-binding</keyword>
<evidence type="ECO:0000256" key="2">
    <source>
        <dbReference type="PROSITE-ProRule" id="PRU00409"/>
    </source>
</evidence>
<reference evidence="4 5" key="1">
    <citation type="submission" date="2023-04" db="EMBL/GenBank/DDBJ databases">
        <title>Halomonas strains isolated from rhizosphere soil.</title>
        <authorList>
            <person name="Xu L."/>
            <person name="Sun J.-Q."/>
        </authorList>
    </citation>
    <scope>NUCLEOTIDE SEQUENCE [LARGE SCALE GENOMIC DNA]</scope>
    <source>
        <strain evidence="4 5">LN1S58</strain>
    </source>
</reference>
<name>A0ABT6VQV3_9GAMM</name>
<comment type="caution">
    <text evidence="4">The sequence shown here is derived from an EMBL/GenBank/DDBJ whole genome shotgun (WGS) entry which is preliminary data.</text>
</comment>
<dbReference type="Proteomes" id="UP001244242">
    <property type="component" value="Unassembled WGS sequence"/>
</dbReference>
<organism evidence="4 5">
    <name type="scientific">Halomonas kalidii</name>
    <dbReference type="NCBI Taxonomy" id="3043293"/>
    <lineage>
        <taxon>Bacteria</taxon>
        <taxon>Pseudomonadati</taxon>
        <taxon>Pseudomonadota</taxon>
        <taxon>Gammaproteobacteria</taxon>
        <taxon>Oceanospirillales</taxon>
        <taxon>Halomonadaceae</taxon>
        <taxon>Halomonas</taxon>
    </lineage>
</organism>
<evidence type="ECO:0000313" key="5">
    <source>
        <dbReference type="Proteomes" id="UP001244242"/>
    </source>
</evidence>